<keyword evidence="1" id="KW-0808">Transferase</keyword>
<dbReference type="EMBL" id="FNHH01000036">
    <property type="protein sequence ID" value="SDN04682.1"/>
    <property type="molecule type" value="Genomic_DNA"/>
</dbReference>
<evidence type="ECO:0000313" key="1">
    <source>
        <dbReference type="EMBL" id="SDN04682.1"/>
    </source>
</evidence>
<gene>
    <name evidence="1" type="ORF">SAMN05421813_1365</name>
</gene>
<dbReference type="GO" id="GO:0032259">
    <property type="term" value="P:methylation"/>
    <property type="evidence" value="ECO:0007669"/>
    <property type="project" value="UniProtKB-KW"/>
</dbReference>
<dbReference type="AlphaFoldDB" id="A0A1G9Y6B4"/>
<organism evidence="1 2">
    <name type="scientific">Daejeonella rubra</name>
    <dbReference type="NCBI Taxonomy" id="990371"/>
    <lineage>
        <taxon>Bacteria</taxon>
        <taxon>Pseudomonadati</taxon>
        <taxon>Bacteroidota</taxon>
        <taxon>Sphingobacteriia</taxon>
        <taxon>Sphingobacteriales</taxon>
        <taxon>Sphingobacteriaceae</taxon>
        <taxon>Daejeonella</taxon>
    </lineage>
</organism>
<dbReference type="SUPFAM" id="SSF53335">
    <property type="entry name" value="S-adenosyl-L-methionine-dependent methyltransferases"/>
    <property type="match status" value="1"/>
</dbReference>
<dbReference type="Gene3D" id="3.40.50.150">
    <property type="entry name" value="Vaccinia Virus protein VP39"/>
    <property type="match status" value="1"/>
</dbReference>
<evidence type="ECO:0000313" key="2">
    <source>
        <dbReference type="Proteomes" id="UP000199226"/>
    </source>
</evidence>
<dbReference type="GO" id="GO:0008168">
    <property type="term" value="F:methyltransferase activity"/>
    <property type="evidence" value="ECO:0007669"/>
    <property type="project" value="UniProtKB-KW"/>
</dbReference>
<protein>
    <submittedName>
        <fullName evidence="1">Methyltransferase domain-containing protein</fullName>
    </submittedName>
</protein>
<dbReference type="STRING" id="990371.SAMN05421813_1365"/>
<accession>A0A1G9Y6B4</accession>
<dbReference type="Proteomes" id="UP000199226">
    <property type="component" value="Unassembled WGS sequence"/>
</dbReference>
<keyword evidence="1" id="KW-0489">Methyltransferase</keyword>
<name>A0A1G9Y6B4_9SPHI</name>
<proteinExistence type="predicted"/>
<reference evidence="2" key="1">
    <citation type="submission" date="2016-10" db="EMBL/GenBank/DDBJ databases">
        <authorList>
            <person name="Varghese N."/>
            <person name="Submissions S."/>
        </authorList>
    </citation>
    <scope>NUCLEOTIDE SEQUENCE [LARGE SCALE GENOMIC DNA]</scope>
    <source>
        <strain evidence="2">DSM 24536</strain>
    </source>
</reference>
<keyword evidence="2" id="KW-1185">Reference proteome</keyword>
<sequence>MRVLDLAGSPLTLLSALWLRIIRNSLHLSQNSPVAEKIFMFTGILPIPDQYYQPLINPGKHLKNSLSKSRNLPAINFNDEEQLKLLQEFNYSEELSRFPCEKTKEKTYFYNNKSFEAGDSEYLYNFIRHFKPAKIVEIGCGFSTLMARNAIGMNCQEDPQYFCKHICIEPYEFKWLEELDVEVIREKVENVDIGVFKSLGRNDILFIDSSHMIRPQGDVLFEYLEVLPALQSDVLIHIHDIFSPGDYPYSWVYEDHRLWNEQYLLEAFLSYNNEFRIIGAVNYLFNKYREDITEKCPVLKEQVDLRNPASFWMVKN</sequence>
<dbReference type="Pfam" id="PF13578">
    <property type="entry name" value="Methyltransf_24"/>
    <property type="match status" value="1"/>
</dbReference>
<dbReference type="InterPro" id="IPR029063">
    <property type="entry name" value="SAM-dependent_MTases_sf"/>
</dbReference>